<accession>A0ACA9KZN7</accession>
<name>A0ACA9KZN7_9GLOM</name>
<keyword evidence="2" id="KW-1185">Reference proteome</keyword>
<evidence type="ECO:0000313" key="2">
    <source>
        <dbReference type="Proteomes" id="UP000789525"/>
    </source>
</evidence>
<organism evidence="1 2">
    <name type="scientific">Acaulospora colombiana</name>
    <dbReference type="NCBI Taxonomy" id="27376"/>
    <lineage>
        <taxon>Eukaryota</taxon>
        <taxon>Fungi</taxon>
        <taxon>Fungi incertae sedis</taxon>
        <taxon>Mucoromycota</taxon>
        <taxon>Glomeromycotina</taxon>
        <taxon>Glomeromycetes</taxon>
        <taxon>Diversisporales</taxon>
        <taxon>Acaulosporaceae</taxon>
        <taxon>Acaulospora</taxon>
    </lineage>
</organism>
<proteinExistence type="predicted"/>
<protein>
    <submittedName>
        <fullName evidence="1">17010_t:CDS:1</fullName>
    </submittedName>
</protein>
<dbReference type="EMBL" id="CAJVPT010003999">
    <property type="protein sequence ID" value="CAG8503061.1"/>
    <property type="molecule type" value="Genomic_DNA"/>
</dbReference>
<gene>
    <name evidence="1" type="ORF">ACOLOM_LOCUS2887</name>
</gene>
<comment type="caution">
    <text evidence="1">The sequence shown here is derived from an EMBL/GenBank/DDBJ whole genome shotgun (WGS) entry which is preliminary data.</text>
</comment>
<reference evidence="1" key="1">
    <citation type="submission" date="2021-06" db="EMBL/GenBank/DDBJ databases">
        <authorList>
            <person name="Kallberg Y."/>
            <person name="Tangrot J."/>
            <person name="Rosling A."/>
        </authorList>
    </citation>
    <scope>NUCLEOTIDE SEQUENCE</scope>
    <source>
        <strain evidence="1">CL356</strain>
    </source>
</reference>
<dbReference type="Proteomes" id="UP000789525">
    <property type="component" value="Unassembled WGS sequence"/>
</dbReference>
<sequence>MIPSYPRVVLDFEPSESTKKPTEDPAFDKGLDTCKGKRDVDQPNNGSKEIVKLSSSPKRNFHFEITNDAQEFVEVYQNLVSETEHAVQEEAAENLNNTNEERRVYRNIKTALKKLKDVMKIVKNSIKEGIQVSVIIRKVIFFLEKLGIIGRIMAFLEKYTRPKIINGTKYESLKDFADDVGELEDSVGELENSLDDTRELDQIDYKKDCLWQERVCLARGIIMAPIFIYERKQKKILYYKAISENHMLIENLLALFQKFWTTKSSYGTIGMTRKSINVESQEIIEQRDRDNLNVMEDQDKIEEITCPLEKDDLYIDELEDYEKIEDTSCPFGDDEFEFDMTEDHDKVEETSCPIEEDDFFNAESESNRNMRDLGEDFLKANCFIKSDCDQAMKGLHDGSNFLKVDNQNLHVSPRSFDRPLRLSKDSKKSHYEGKYQEIWSKFAKNIKVDDLAKTDYWIRYYFAKRNDPFSGEKCLLKAAEEGHAQYWYAYLAINSYMTETVTKWNYQEAMINHSGICKPQELLSPQIEEISDSGIIATQEAPTLKTPAGKNAATRELSALPIPTVKNIETRDLSSARTARVKNAVTQPSRLPLPKSKNRQASEYAKTRRSLLPLLKKEAGTVINVPASSRSSQSKTRPTVKSTAIQGPPSPIPKKETEAPENVRIPSPVLESKTQRLLRPQILVPKNKFQKSRIPVYTYRQKVSRVD</sequence>
<evidence type="ECO:0000313" key="1">
    <source>
        <dbReference type="EMBL" id="CAG8503061.1"/>
    </source>
</evidence>